<dbReference type="RefSeq" id="WP_126562545.1">
    <property type="nucleotide sequence ID" value="NZ_RYDJ01000013.1"/>
</dbReference>
<gene>
    <name evidence="1" type="ORF">EKL98_11455</name>
</gene>
<evidence type="ECO:0000313" key="1">
    <source>
        <dbReference type="EMBL" id="RTZ03601.1"/>
    </source>
</evidence>
<protein>
    <submittedName>
        <fullName evidence="1">Uncharacterized protein</fullName>
    </submittedName>
</protein>
<evidence type="ECO:0000313" key="2">
    <source>
        <dbReference type="Proteomes" id="UP000280825"/>
    </source>
</evidence>
<comment type="caution">
    <text evidence="1">The sequence shown here is derived from an EMBL/GenBank/DDBJ whole genome shotgun (WGS) entry which is preliminary data.</text>
</comment>
<organism evidence="1 2">
    <name type="scientific">Flavobacterium bomense</name>
    <dbReference type="NCBI Taxonomy" id="2497483"/>
    <lineage>
        <taxon>Bacteria</taxon>
        <taxon>Pseudomonadati</taxon>
        <taxon>Bacteroidota</taxon>
        <taxon>Flavobacteriia</taxon>
        <taxon>Flavobacteriales</taxon>
        <taxon>Flavobacteriaceae</taxon>
        <taxon>Flavobacterium</taxon>
    </lineage>
</organism>
<dbReference type="EMBL" id="RYDJ01000013">
    <property type="protein sequence ID" value="RTZ03601.1"/>
    <property type="molecule type" value="Genomic_DNA"/>
</dbReference>
<dbReference type="Gene3D" id="1.10.10.60">
    <property type="entry name" value="Homeodomain-like"/>
    <property type="match status" value="1"/>
</dbReference>
<reference evidence="1 2" key="1">
    <citation type="submission" date="2018-12" db="EMBL/GenBank/DDBJ databases">
        <title>Flavobacterium sp. nov., isolated from glacier ice.</title>
        <authorList>
            <person name="Liu Q."/>
            <person name="Xin Y.-H."/>
        </authorList>
    </citation>
    <scope>NUCLEOTIDE SEQUENCE [LARGE SCALE GENOMIC DNA]</scope>
    <source>
        <strain evidence="1 2">RB1N8</strain>
    </source>
</reference>
<dbReference type="Proteomes" id="UP000280825">
    <property type="component" value="Unassembled WGS sequence"/>
</dbReference>
<dbReference type="AlphaFoldDB" id="A0A3S0PVN6"/>
<keyword evidence="2" id="KW-1185">Reference proteome</keyword>
<accession>A0A3S0PVN6</accession>
<proteinExistence type="predicted"/>
<sequence length="94" mass="10622">MANKSIGSVMIREIIRMKDNGLSNNQISKSIGKSRTTIVKYLGVIQTSGICLKELLELKENGLSELFEVSTELNPANREQIDKDLYGLFYFNNH</sequence>
<name>A0A3S0PVN6_9FLAO</name>